<feature type="region of interest" description="Disordered" evidence="1">
    <location>
        <begin position="309"/>
        <end position="425"/>
    </location>
</feature>
<feature type="compositionally biased region" description="Acidic residues" evidence="1">
    <location>
        <begin position="355"/>
        <end position="382"/>
    </location>
</feature>
<gene>
    <name evidence="2" type="ORF">Tco_0706561</name>
</gene>
<feature type="compositionally biased region" description="Basic and acidic residues" evidence="1">
    <location>
        <begin position="675"/>
        <end position="699"/>
    </location>
</feature>
<name>A0ABQ4Y9T2_9ASTR</name>
<reference evidence="2" key="2">
    <citation type="submission" date="2022-01" db="EMBL/GenBank/DDBJ databases">
        <authorList>
            <person name="Yamashiro T."/>
            <person name="Shiraishi A."/>
            <person name="Satake H."/>
            <person name="Nakayama K."/>
        </authorList>
    </citation>
    <scope>NUCLEOTIDE SEQUENCE</scope>
</reference>
<dbReference type="EMBL" id="BQNB010010175">
    <property type="protein sequence ID" value="GJS73720.1"/>
    <property type="molecule type" value="Genomic_DNA"/>
</dbReference>
<feature type="region of interest" description="Disordered" evidence="1">
    <location>
        <begin position="649"/>
        <end position="717"/>
    </location>
</feature>
<protein>
    <submittedName>
        <fullName evidence="2">Uncharacterized protein</fullName>
    </submittedName>
</protein>
<feature type="compositionally biased region" description="Basic and acidic residues" evidence="1">
    <location>
        <begin position="652"/>
        <end position="661"/>
    </location>
</feature>
<feature type="compositionally biased region" description="Basic and acidic residues" evidence="1">
    <location>
        <begin position="384"/>
        <end position="396"/>
    </location>
</feature>
<keyword evidence="3" id="KW-1185">Reference proteome</keyword>
<comment type="caution">
    <text evidence="2">The sequence shown here is derived from an EMBL/GenBank/DDBJ whole genome shotgun (WGS) entry which is preliminary data.</text>
</comment>
<dbReference type="Proteomes" id="UP001151760">
    <property type="component" value="Unassembled WGS sequence"/>
</dbReference>
<evidence type="ECO:0000313" key="3">
    <source>
        <dbReference type="Proteomes" id="UP001151760"/>
    </source>
</evidence>
<sequence length="717" mass="81463">MNQLKEPTLQVVLDALKLTSFYKAFEITTGVPEIYMHEFWVTASRHHSSLRFKRNGKSHTVNVDNFRDMLQICPKLLGQKFKDPPFVEEILSFIRDLGHTSEIKVLSDVNVNHMHQPWRSFTAIINKCLSGKTTALENLVYQVENKNFKKNNDMCYPRFTKVIIDYFMAKDQSIPRRNMMFWHTVRDEPMFTTIKVISKHQDTLIYGAILPQHLTNQAMLKFEAYKTYHAYATGEKILKPKYVKNKYDPESSPKKKSAQASKGKRLKTSTKVAKPAKKKQPATTLKAKGLNVLSEVALSEVEQMKLATKRSKTQFHSSHASGSGANEGTGVSPGVPDIPTYNSEDEQISWKSSNEDDDDDVENEDDDGQDDDNEQTELDNDSNEFVHPKFSTHDEEERHDEEDKEEEGSDLRVQTPSHFKSTDDEIYDEITEGDNVEGKELDEEEEVNELYKEVNINLERRDVEMTDALRLMFKQSSSVSSGFISNMLNPNPDTGIDSILNLNTESTSLVDVLVTTNVEMPPSSVTTLPPPPIPHIQPQQQTHVSTPIIVPSTSLQNRPTFGSLFKFEDRVKSLEDGFSEFKQTNLFTEAVSSILGIVDKYLANKINEAVKGAVQLTIQQKNLYKALVDAYETNKDILEPYGDTFTFKRRRDNKDEDKEPSTRSNRGSKRRRARKELESSSAPKDKTSMSSGKSKEGSKSHQKSTRNLLQAEEPIHG</sequence>
<feature type="region of interest" description="Disordered" evidence="1">
    <location>
        <begin position="245"/>
        <end position="284"/>
    </location>
</feature>
<feature type="compositionally biased region" description="Basic residues" evidence="1">
    <location>
        <begin position="254"/>
        <end position="280"/>
    </location>
</feature>
<accession>A0ABQ4Y9T2</accession>
<evidence type="ECO:0000313" key="2">
    <source>
        <dbReference type="EMBL" id="GJS73720.1"/>
    </source>
</evidence>
<proteinExistence type="predicted"/>
<evidence type="ECO:0000256" key="1">
    <source>
        <dbReference type="SAM" id="MobiDB-lite"/>
    </source>
</evidence>
<feature type="compositionally biased region" description="Polar residues" evidence="1">
    <location>
        <begin position="314"/>
        <end position="326"/>
    </location>
</feature>
<reference evidence="2" key="1">
    <citation type="journal article" date="2022" name="Int. J. Mol. Sci.">
        <title>Draft Genome of Tanacetum Coccineum: Genomic Comparison of Closely Related Tanacetum-Family Plants.</title>
        <authorList>
            <person name="Yamashiro T."/>
            <person name="Shiraishi A."/>
            <person name="Nakayama K."/>
            <person name="Satake H."/>
        </authorList>
    </citation>
    <scope>NUCLEOTIDE SEQUENCE</scope>
</reference>
<organism evidence="2 3">
    <name type="scientific">Tanacetum coccineum</name>
    <dbReference type="NCBI Taxonomy" id="301880"/>
    <lineage>
        <taxon>Eukaryota</taxon>
        <taxon>Viridiplantae</taxon>
        <taxon>Streptophyta</taxon>
        <taxon>Embryophyta</taxon>
        <taxon>Tracheophyta</taxon>
        <taxon>Spermatophyta</taxon>
        <taxon>Magnoliopsida</taxon>
        <taxon>eudicotyledons</taxon>
        <taxon>Gunneridae</taxon>
        <taxon>Pentapetalae</taxon>
        <taxon>asterids</taxon>
        <taxon>campanulids</taxon>
        <taxon>Asterales</taxon>
        <taxon>Asteraceae</taxon>
        <taxon>Asteroideae</taxon>
        <taxon>Anthemideae</taxon>
        <taxon>Anthemidinae</taxon>
        <taxon>Tanacetum</taxon>
    </lineage>
</organism>
<feature type="compositionally biased region" description="Acidic residues" evidence="1">
    <location>
        <begin position="397"/>
        <end position="408"/>
    </location>
</feature>